<evidence type="ECO:0000256" key="1">
    <source>
        <dbReference type="ARBA" id="ARBA00010141"/>
    </source>
</evidence>
<sequence>MKNIDYMEKYSPNCWMLNYSNPASIIAEAVRRLRPNSRVINICDMPIGMEHNIARIAGLKSRKHMDIRYFGLNHFGLVYFN</sequence>
<organism evidence="7">
    <name type="scientific">Clostridioides difficile</name>
    <name type="common">Peptoclostridium difficile</name>
    <dbReference type="NCBI Taxonomy" id="1496"/>
    <lineage>
        <taxon>Bacteria</taxon>
        <taxon>Bacillati</taxon>
        <taxon>Bacillota</taxon>
        <taxon>Clostridia</taxon>
        <taxon>Peptostreptococcales</taxon>
        <taxon>Peptostreptococcaceae</taxon>
        <taxon>Clostridioides</taxon>
    </lineage>
</organism>
<keyword evidence="6" id="KW-0533">Nickel</keyword>
<keyword evidence="7" id="KW-0326">Glycosidase</keyword>
<evidence type="ECO:0000256" key="4">
    <source>
        <dbReference type="ARBA" id="ARBA00023211"/>
    </source>
</evidence>
<comment type="similarity">
    <text evidence="1">Belongs to the glycosyl hydrolase 4 family.</text>
</comment>
<evidence type="ECO:0000313" key="7">
    <source>
        <dbReference type="EMBL" id="SUY22125.1"/>
    </source>
</evidence>
<dbReference type="GO" id="GO:0050081">
    <property type="term" value="F:maltose-6'-phosphate glucosidase activity"/>
    <property type="evidence" value="ECO:0007669"/>
    <property type="project" value="UniProtKB-EC"/>
</dbReference>
<keyword evidence="6" id="KW-0170">Cobalt</keyword>
<dbReference type="EMBL" id="UFWD01000001">
    <property type="protein sequence ID" value="SUY22125.1"/>
    <property type="molecule type" value="Genomic_DNA"/>
</dbReference>
<dbReference type="GO" id="GO:0046872">
    <property type="term" value="F:metal ion binding"/>
    <property type="evidence" value="ECO:0007669"/>
    <property type="project" value="UniProtKB-KW"/>
</dbReference>
<dbReference type="Gene3D" id="3.90.1820.10">
    <property type="entry name" value="AglA-like glucosidase"/>
    <property type="match status" value="1"/>
</dbReference>
<dbReference type="GO" id="GO:0016616">
    <property type="term" value="F:oxidoreductase activity, acting on the CH-OH group of donors, NAD or NADP as acceptor"/>
    <property type="evidence" value="ECO:0007669"/>
    <property type="project" value="InterPro"/>
</dbReference>
<protein>
    <submittedName>
        <fullName evidence="7">6-phospho-alpha-glucosidase</fullName>
        <ecNumber evidence="7">3.2.1.122</ecNumber>
    </submittedName>
</protein>
<dbReference type="EC" id="3.2.1.122" evidence="7"/>
<evidence type="ECO:0000256" key="5">
    <source>
        <dbReference type="PIRSR" id="PIRSR601088-2"/>
    </source>
</evidence>
<keyword evidence="3" id="KW-0520">NAD</keyword>
<dbReference type="SUPFAM" id="SSF56327">
    <property type="entry name" value="LDH C-terminal domain-like"/>
    <property type="match status" value="1"/>
</dbReference>
<evidence type="ECO:0000256" key="6">
    <source>
        <dbReference type="PIRSR" id="PIRSR601088-3"/>
    </source>
</evidence>
<dbReference type="PROSITE" id="PS01324">
    <property type="entry name" value="GLYCOSYL_HYDROL_F4"/>
    <property type="match status" value="1"/>
</dbReference>
<feature type="binding site" evidence="5">
    <location>
        <position position="21"/>
    </location>
    <ligand>
        <name>substrate</name>
    </ligand>
</feature>
<evidence type="ECO:0000256" key="2">
    <source>
        <dbReference type="ARBA" id="ARBA00022723"/>
    </source>
</evidence>
<keyword evidence="4 6" id="KW-0464">Manganese</keyword>
<feature type="binding site" evidence="6">
    <location>
        <position position="43"/>
    </location>
    <ligand>
        <name>Mn(2+)</name>
        <dbReference type="ChEBI" id="CHEBI:29035"/>
    </ligand>
</feature>
<dbReference type="InterPro" id="IPR015955">
    <property type="entry name" value="Lactate_DH/Glyco_Ohase_4_C"/>
</dbReference>
<feature type="binding site" evidence="6">
    <location>
        <position position="74"/>
    </location>
    <ligand>
        <name>Mn(2+)</name>
        <dbReference type="ChEBI" id="CHEBI:29035"/>
    </ligand>
</feature>
<reference evidence="7" key="1">
    <citation type="submission" date="2018-06" db="EMBL/GenBank/DDBJ databases">
        <authorList>
            <consortium name="Pathogen Informatics"/>
            <person name="Doyle S."/>
        </authorList>
    </citation>
    <scope>NUCLEOTIDE SEQUENCE</scope>
    <source>
        <strain evidence="7">NCTC13307</strain>
    </source>
</reference>
<keyword evidence="6" id="KW-0408">Iron</keyword>
<dbReference type="AlphaFoldDB" id="A0A381I7T1"/>
<dbReference type="Pfam" id="PF02056">
    <property type="entry name" value="Glyco_hydro_4"/>
    <property type="match status" value="1"/>
</dbReference>
<accession>A0A381I7T1</accession>
<dbReference type="InterPro" id="IPR019802">
    <property type="entry name" value="GlycHydrolase_4_CS"/>
</dbReference>
<name>A0A381I7T1_CLODI</name>
<keyword evidence="7" id="KW-0378">Hydrolase</keyword>
<dbReference type="GO" id="GO:0005975">
    <property type="term" value="P:carbohydrate metabolic process"/>
    <property type="evidence" value="ECO:0007669"/>
    <property type="project" value="InterPro"/>
</dbReference>
<dbReference type="InterPro" id="IPR053715">
    <property type="entry name" value="GH4_Enzyme_sf"/>
</dbReference>
<dbReference type="PANTHER" id="PTHR32092">
    <property type="entry name" value="6-PHOSPHO-BETA-GLUCOSIDASE-RELATED"/>
    <property type="match status" value="1"/>
</dbReference>
<dbReference type="SUPFAM" id="SSF51735">
    <property type="entry name" value="NAD(P)-binding Rossmann-fold domains"/>
    <property type="match status" value="1"/>
</dbReference>
<evidence type="ECO:0000256" key="3">
    <source>
        <dbReference type="ARBA" id="ARBA00023027"/>
    </source>
</evidence>
<dbReference type="PANTHER" id="PTHR32092:SF14">
    <property type="entry name" value="MALTOSE-6'-PHOSPHATE GLUCOSIDASE"/>
    <property type="match status" value="1"/>
</dbReference>
<dbReference type="PRINTS" id="PR00732">
    <property type="entry name" value="GLHYDRLASE4"/>
</dbReference>
<gene>
    <name evidence="7" type="primary">malH_2</name>
    <name evidence="7" type="ORF">NCTC13307_01039</name>
</gene>
<keyword evidence="2 6" id="KW-0479">Metal-binding</keyword>
<dbReference type="InterPro" id="IPR001088">
    <property type="entry name" value="Glyco_hydro_4"/>
</dbReference>
<proteinExistence type="inferred from homology"/>
<dbReference type="InterPro" id="IPR036291">
    <property type="entry name" value="NAD(P)-bd_dom_sf"/>
</dbReference>